<protein>
    <recommendedName>
        <fullName evidence="12">tRNA-dihydrouridine synthase</fullName>
        <ecNumber evidence="12">1.3.1.-</ecNumber>
    </recommendedName>
</protein>
<feature type="binding site" evidence="14">
    <location>
        <position position="145"/>
    </location>
    <ligand>
        <name>FMN</name>
        <dbReference type="ChEBI" id="CHEBI:58210"/>
    </ligand>
</feature>
<evidence type="ECO:0000256" key="1">
    <source>
        <dbReference type="ARBA" id="ARBA00001917"/>
    </source>
</evidence>
<evidence type="ECO:0000256" key="5">
    <source>
        <dbReference type="ARBA" id="ARBA00022643"/>
    </source>
</evidence>
<dbReference type="InterPro" id="IPR013785">
    <property type="entry name" value="Aldolase_TIM"/>
</dbReference>
<feature type="active site" description="Proton donor" evidence="13">
    <location>
        <position position="106"/>
    </location>
</feature>
<keyword evidence="9 12" id="KW-0560">Oxidoreductase</keyword>
<dbReference type="PANTHER" id="PTHR45846">
    <property type="entry name" value="TRNA-DIHYDROURIDINE(47) SYNTHASE [NAD(P)(+)]-LIKE"/>
    <property type="match status" value="1"/>
</dbReference>
<comment type="cofactor">
    <cofactor evidence="1 12 14">
        <name>FMN</name>
        <dbReference type="ChEBI" id="CHEBI:58210"/>
    </cofactor>
</comment>
<evidence type="ECO:0000313" key="16">
    <source>
        <dbReference type="EMBL" id="MBC2777818.1"/>
    </source>
</evidence>
<dbReference type="GO" id="GO:0050660">
    <property type="term" value="F:flavin adenine dinucleotide binding"/>
    <property type="evidence" value="ECO:0007669"/>
    <property type="project" value="InterPro"/>
</dbReference>
<dbReference type="PANTHER" id="PTHR45846:SF1">
    <property type="entry name" value="TRNA-DIHYDROURIDINE(47) SYNTHASE [NAD(P)(+)]-LIKE"/>
    <property type="match status" value="1"/>
</dbReference>
<evidence type="ECO:0000256" key="11">
    <source>
        <dbReference type="ARBA" id="ARBA00048802"/>
    </source>
</evidence>
<comment type="caution">
    <text evidence="16">The sequence shown here is derived from an EMBL/GenBank/DDBJ whole genome shotgun (WGS) entry which is preliminary data.</text>
</comment>
<dbReference type="InterPro" id="IPR004652">
    <property type="entry name" value="DusB-like"/>
</dbReference>
<evidence type="ECO:0000256" key="7">
    <source>
        <dbReference type="ARBA" id="ARBA00022857"/>
    </source>
</evidence>
<dbReference type="InterPro" id="IPR001269">
    <property type="entry name" value="DUS_fam"/>
</dbReference>
<dbReference type="EMBL" id="JACJVJ010000002">
    <property type="protein sequence ID" value="MBC2777818.1"/>
    <property type="molecule type" value="Genomic_DNA"/>
</dbReference>
<dbReference type="NCBIfam" id="TIGR00737">
    <property type="entry name" value="nifR3_yhdG"/>
    <property type="match status" value="1"/>
</dbReference>
<keyword evidence="4 12" id="KW-0285">Flavoprotein</keyword>
<comment type="catalytic activity">
    <reaction evidence="10">
        <text>a 5,6-dihydrouridine in tRNA + NADP(+) = a uridine in tRNA + NADPH + H(+)</text>
        <dbReference type="Rhea" id="RHEA:23624"/>
        <dbReference type="Rhea" id="RHEA-COMP:13339"/>
        <dbReference type="Rhea" id="RHEA-COMP:13887"/>
        <dbReference type="ChEBI" id="CHEBI:15378"/>
        <dbReference type="ChEBI" id="CHEBI:57783"/>
        <dbReference type="ChEBI" id="CHEBI:58349"/>
        <dbReference type="ChEBI" id="CHEBI:65315"/>
        <dbReference type="ChEBI" id="CHEBI:74443"/>
    </reaction>
</comment>
<keyword evidence="17" id="KW-1185">Reference proteome</keyword>
<evidence type="ECO:0000259" key="15">
    <source>
        <dbReference type="Pfam" id="PF01207"/>
    </source>
</evidence>
<evidence type="ECO:0000256" key="13">
    <source>
        <dbReference type="PIRSR" id="PIRSR006621-1"/>
    </source>
</evidence>
<reference evidence="16 17" key="1">
    <citation type="submission" date="2020-08" db="EMBL/GenBank/DDBJ databases">
        <title>Draft genome sequence of Parasphingopyxis sp. GrpM-11.</title>
        <authorList>
            <person name="Oh J."/>
            <person name="Roh D.-H."/>
        </authorList>
    </citation>
    <scope>NUCLEOTIDE SEQUENCE [LARGE SCALE GENOMIC DNA]</scope>
    <source>
        <strain evidence="16 17">GrpM-11</strain>
    </source>
</reference>
<feature type="binding site" evidence="14">
    <location>
        <position position="175"/>
    </location>
    <ligand>
        <name>FMN</name>
        <dbReference type="ChEBI" id="CHEBI:58210"/>
    </ligand>
</feature>
<evidence type="ECO:0000256" key="10">
    <source>
        <dbReference type="ARBA" id="ARBA00048205"/>
    </source>
</evidence>
<evidence type="ECO:0000256" key="6">
    <source>
        <dbReference type="ARBA" id="ARBA00022694"/>
    </source>
</evidence>
<evidence type="ECO:0000313" key="17">
    <source>
        <dbReference type="Proteomes" id="UP000564378"/>
    </source>
</evidence>
<evidence type="ECO:0000256" key="3">
    <source>
        <dbReference type="ARBA" id="ARBA00022555"/>
    </source>
</evidence>
<keyword evidence="6 12" id="KW-0819">tRNA processing</keyword>
<accession>A0A842HV00</accession>
<dbReference type="GO" id="GO:0000049">
    <property type="term" value="F:tRNA binding"/>
    <property type="evidence" value="ECO:0007669"/>
    <property type="project" value="UniProtKB-KW"/>
</dbReference>
<dbReference type="InterPro" id="IPR035587">
    <property type="entry name" value="DUS-like_FMN-bd"/>
</dbReference>
<dbReference type="PIRSF" id="PIRSF006621">
    <property type="entry name" value="Dus"/>
    <property type="match status" value="1"/>
</dbReference>
<feature type="binding site" evidence="14">
    <location>
        <begin position="230"/>
        <end position="231"/>
    </location>
    <ligand>
        <name>FMN</name>
        <dbReference type="ChEBI" id="CHEBI:58210"/>
    </ligand>
</feature>
<evidence type="ECO:0000256" key="4">
    <source>
        <dbReference type="ARBA" id="ARBA00022630"/>
    </source>
</evidence>
<evidence type="ECO:0000256" key="14">
    <source>
        <dbReference type="PIRSR" id="PIRSR006621-2"/>
    </source>
</evidence>
<evidence type="ECO:0000256" key="8">
    <source>
        <dbReference type="ARBA" id="ARBA00022884"/>
    </source>
</evidence>
<organism evidence="16 17">
    <name type="scientific">Parasphingopyxis marina</name>
    <dbReference type="NCBI Taxonomy" id="2761622"/>
    <lineage>
        <taxon>Bacteria</taxon>
        <taxon>Pseudomonadati</taxon>
        <taxon>Pseudomonadota</taxon>
        <taxon>Alphaproteobacteria</taxon>
        <taxon>Sphingomonadales</taxon>
        <taxon>Sphingomonadaceae</taxon>
        <taxon>Parasphingopyxis</taxon>
    </lineage>
</organism>
<keyword evidence="7" id="KW-0521">NADP</keyword>
<feature type="binding site" evidence="14">
    <location>
        <position position="76"/>
    </location>
    <ligand>
        <name>FMN</name>
        <dbReference type="ChEBI" id="CHEBI:58210"/>
    </ligand>
</feature>
<keyword evidence="3" id="KW-0820">tRNA-binding</keyword>
<dbReference type="Gene3D" id="3.20.20.70">
    <property type="entry name" value="Aldolase class I"/>
    <property type="match status" value="1"/>
</dbReference>
<comment type="function">
    <text evidence="2 12">Catalyzes the synthesis of 5,6-dihydrouridine (D), a modified base found in the D-loop of most tRNAs, via the reduction of the C5-C6 double bond in target uridines.</text>
</comment>
<keyword evidence="14" id="KW-0547">Nucleotide-binding</keyword>
<feature type="domain" description="DUS-like FMN-binding" evidence="15">
    <location>
        <begin position="19"/>
        <end position="319"/>
    </location>
</feature>
<dbReference type="Proteomes" id="UP000564378">
    <property type="component" value="Unassembled WGS sequence"/>
</dbReference>
<evidence type="ECO:0000256" key="2">
    <source>
        <dbReference type="ARBA" id="ARBA00002790"/>
    </source>
</evidence>
<proteinExistence type="inferred from homology"/>
<dbReference type="AlphaFoldDB" id="A0A842HV00"/>
<dbReference type="PROSITE" id="PS01136">
    <property type="entry name" value="UPF0034"/>
    <property type="match status" value="1"/>
</dbReference>
<dbReference type="Pfam" id="PF01207">
    <property type="entry name" value="Dus"/>
    <property type="match status" value="1"/>
</dbReference>
<dbReference type="GO" id="GO:0017150">
    <property type="term" value="F:tRNA dihydrouridine synthase activity"/>
    <property type="evidence" value="ECO:0007669"/>
    <property type="project" value="InterPro"/>
</dbReference>
<dbReference type="SUPFAM" id="SSF51395">
    <property type="entry name" value="FMN-linked oxidoreductases"/>
    <property type="match status" value="1"/>
</dbReference>
<dbReference type="RefSeq" id="WP_185801130.1">
    <property type="nucleotide sequence ID" value="NZ_JACJVJ010000002.1"/>
</dbReference>
<dbReference type="CDD" id="cd02801">
    <property type="entry name" value="DUS_like_FMN"/>
    <property type="match status" value="1"/>
</dbReference>
<dbReference type="InterPro" id="IPR024036">
    <property type="entry name" value="tRNA-dHydroUridine_Synthase_C"/>
</dbReference>
<dbReference type="InterPro" id="IPR018517">
    <property type="entry name" value="tRNA_hU_synthase_CS"/>
</dbReference>
<keyword evidence="5 12" id="KW-0288">FMN</keyword>
<dbReference type="EC" id="1.3.1.-" evidence="12"/>
<gene>
    <name evidence="16" type="primary">dusB</name>
    <name evidence="16" type="ORF">H6P80_09310</name>
</gene>
<comment type="catalytic activity">
    <reaction evidence="11">
        <text>a 5,6-dihydrouridine in tRNA + NAD(+) = a uridine in tRNA + NADH + H(+)</text>
        <dbReference type="Rhea" id="RHEA:54452"/>
        <dbReference type="Rhea" id="RHEA-COMP:13339"/>
        <dbReference type="Rhea" id="RHEA-COMP:13887"/>
        <dbReference type="ChEBI" id="CHEBI:15378"/>
        <dbReference type="ChEBI" id="CHEBI:57540"/>
        <dbReference type="ChEBI" id="CHEBI:57945"/>
        <dbReference type="ChEBI" id="CHEBI:65315"/>
        <dbReference type="ChEBI" id="CHEBI:74443"/>
    </reaction>
</comment>
<keyword evidence="8" id="KW-0694">RNA-binding</keyword>
<evidence type="ECO:0000256" key="12">
    <source>
        <dbReference type="PIRNR" id="PIRNR006621"/>
    </source>
</evidence>
<dbReference type="Gene3D" id="1.10.1200.80">
    <property type="entry name" value="Putative flavin oxidoreducatase, domain 2"/>
    <property type="match status" value="1"/>
</dbReference>
<comment type="similarity">
    <text evidence="12">Belongs to the dus family.</text>
</comment>
<sequence>MIKLAPISVGPLTIDCPVILAPMTGVTDRPFRRLVRRYGSGLNVTEMVASQAAIRETRQSIQKAAWDPIEDPVSMQLVGCDPESMGEAAKLSEERGAAIIDINFGCPVRKVVSGNAGSALMREVPLARKLMEATVKAVGVPVTVKMRTGWDDHSRNAPELAKIAEDLGVQMITVHGRTRCQMYKGHADWDFVSQVKQAISIPVIVNGDICSIDDAEEALKQSGADGVMVGRGAYGRPWLLSQMMHWFTTGERKPDPTLDEQYRVIAAHYRDMLDHYGADVGVKFARKHIGWYTKGLHGSAEFRHRANTEGDPEQVLQMLADFYGPWLEKAAA</sequence>
<name>A0A842HV00_9SPHN</name>
<evidence type="ECO:0000256" key="9">
    <source>
        <dbReference type="ARBA" id="ARBA00023002"/>
    </source>
</evidence>